<feature type="transmembrane region" description="Helical" evidence="1">
    <location>
        <begin position="43"/>
        <end position="60"/>
    </location>
</feature>
<feature type="transmembrane region" description="Helical" evidence="1">
    <location>
        <begin position="99"/>
        <end position="116"/>
    </location>
</feature>
<dbReference type="Proteomes" id="UP000298681">
    <property type="component" value="Unassembled WGS sequence"/>
</dbReference>
<organism evidence="2 3">
    <name type="scientific">Luteimonas yindakuii</name>
    <dbReference type="NCBI Taxonomy" id="2565782"/>
    <lineage>
        <taxon>Bacteria</taxon>
        <taxon>Pseudomonadati</taxon>
        <taxon>Pseudomonadota</taxon>
        <taxon>Gammaproteobacteria</taxon>
        <taxon>Lysobacterales</taxon>
        <taxon>Lysobacteraceae</taxon>
        <taxon>Luteimonas</taxon>
    </lineage>
</organism>
<comment type="caution">
    <text evidence="2">The sequence shown here is derived from an EMBL/GenBank/DDBJ whole genome shotgun (WGS) entry which is preliminary data.</text>
</comment>
<dbReference type="RefSeq" id="WP_134673703.1">
    <property type="nucleotide sequence ID" value="NZ_SPUH01000001.1"/>
</dbReference>
<name>A0A4Z1R3U2_9GAMM</name>
<sequence>MTNDPIHAPHRWPAAVGALYAGLSVAAAAYASHGLDGEAQSRLMLAAMFGFGHGVALVALGRQALRRRAAVALWFLLVGVALFSGSLAGAALAAWPTRAAPWGGMLMMLGWLLLAVDSLRR</sequence>
<keyword evidence="1" id="KW-1133">Transmembrane helix</keyword>
<protein>
    <submittedName>
        <fullName evidence="2">DUF423 domain-containing protein</fullName>
    </submittedName>
</protein>
<keyword evidence="1" id="KW-0472">Membrane</keyword>
<feature type="transmembrane region" description="Helical" evidence="1">
    <location>
        <begin position="12"/>
        <end position="31"/>
    </location>
</feature>
<feature type="transmembrane region" description="Helical" evidence="1">
    <location>
        <begin position="72"/>
        <end position="93"/>
    </location>
</feature>
<gene>
    <name evidence="2" type="ORF">E4582_05785</name>
</gene>
<accession>A0A4Z1R3U2</accession>
<evidence type="ECO:0000256" key="1">
    <source>
        <dbReference type="SAM" id="Phobius"/>
    </source>
</evidence>
<evidence type="ECO:0000313" key="2">
    <source>
        <dbReference type="EMBL" id="TKS54324.1"/>
    </source>
</evidence>
<reference evidence="2 3" key="1">
    <citation type="submission" date="2019-01" db="EMBL/GenBank/DDBJ databases">
        <authorList>
            <person name="Zhang S."/>
        </authorList>
    </citation>
    <scope>NUCLEOTIDE SEQUENCE [LARGE SCALE GENOMIC DNA]</scope>
    <source>
        <strain evidence="2 3">1626</strain>
    </source>
</reference>
<proteinExistence type="predicted"/>
<evidence type="ECO:0000313" key="3">
    <source>
        <dbReference type="Proteomes" id="UP000298681"/>
    </source>
</evidence>
<keyword evidence="1" id="KW-0812">Transmembrane</keyword>
<keyword evidence="3" id="KW-1185">Reference proteome</keyword>
<dbReference type="Pfam" id="PF04241">
    <property type="entry name" value="DUF423"/>
    <property type="match status" value="1"/>
</dbReference>
<dbReference type="AlphaFoldDB" id="A0A4Z1R3U2"/>
<dbReference type="EMBL" id="SPUH01000001">
    <property type="protein sequence ID" value="TKS54324.1"/>
    <property type="molecule type" value="Genomic_DNA"/>
</dbReference>
<dbReference type="InterPro" id="IPR006696">
    <property type="entry name" value="DUF423"/>
</dbReference>